<dbReference type="InterPro" id="IPR042178">
    <property type="entry name" value="Serpin_sf_1"/>
</dbReference>
<keyword evidence="1" id="KW-0646">Protease inhibitor</keyword>
<dbReference type="Proteomes" id="UP001266305">
    <property type="component" value="Unassembled WGS sequence"/>
</dbReference>
<dbReference type="PANTHER" id="PTHR11461">
    <property type="entry name" value="SERINE PROTEASE INHIBITOR, SERPIN"/>
    <property type="match status" value="1"/>
</dbReference>
<dbReference type="InterPro" id="IPR023796">
    <property type="entry name" value="Serpin_dom"/>
</dbReference>
<dbReference type="Pfam" id="PF00079">
    <property type="entry name" value="Serpin"/>
    <property type="match status" value="1"/>
</dbReference>
<accession>A0ABQ9VVM3</accession>
<name>A0ABQ9VVM3_SAGOE</name>
<dbReference type="InterPro" id="IPR036186">
    <property type="entry name" value="Serpin_sf"/>
</dbReference>
<keyword evidence="2" id="KW-0722">Serine protease inhibitor</keyword>
<comment type="caution">
    <text evidence="4">The sequence shown here is derived from an EMBL/GenBank/DDBJ whole genome shotgun (WGS) entry which is preliminary data.</text>
</comment>
<dbReference type="Gene3D" id="3.30.497.10">
    <property type="entry name" value="Antithrombin, subunit I, domain 2"/>
    <property type="match status" value="1"/>
</dbReference>
<evidence type="ECO:0000259" key="3">
    <source>
        <dbReference type="Pfam" id="PF00079"/>
    </source>
</evidence>
<proteinExistence type="predicted"/>
<reference evidence="4 5" key="1">
    <citation type="submission" date="2023-05" db="EMBL/GenBank/DDBJ databases">
        <title>B98-5 Cell Line De Novo Hybrid Assembly: An Optical Mapping Approach.</title>
        <authorList>
            <person name="Kananen K."/>
            <person name="Auerbach J.A."/>
            <person name="Kautto E."/>
            <person name="Blachly J.S."/>
        </authorList>
    </citation>
    <scope>NUCLEOTIDE SEQUENCE [LARGE SCALE GENOMIC DNA]</scope>
    <source>
        <strain evidence="4">B95-8</strain>
        <tissue evidence="4">Cell line</tissue>
    </source>
</reference>
<feature type="domain" description="Serpin" evidence="3">
    <location>
        <begin position="2"/>
        <end position="79"/>
    </location>
</feature>
<organism evidence="4 5">
    <name type="scientific">Saguinus oedipus</name>
    <name type="common">Cotton-top tamarin</name>
    <name type="synonym">Oedipomidas oedipus</name>
    <dbReference type="NCBI Taxonomy" id="9490"/>
    <lineage>
        <taxon>Eukaryota</taxon>
        <taxon>Metazoa</taxon>
        <taxon>Chordata</taxon>
        <taxon>Craniata</taxon>
        <taxon>Vertebrata</taxon>
        <taxon>Euteleostomi</taxon>
        <taxon>Mammalia</taxon>
        <taxon>Eutheria</taxon>
        <taxon>Euarchontoglires</taxon>
        <taxon>Primates</taxon>
        <taxon>Haplorrhini</taxon>
        <taxon>Platyrrhini</taxon>
        <taxon>Cebidae</taxon>
        <taxon>Callitrichinae</taxon>
        <taxon>Saguinus</taxon>
    </lineage>
</organism>
<dbReference type="SUPFAM" id="SSF56574">
    <property type="entry name" value="Serpins"/>
    <property type="match status" value="1"/>
</dbReference>
<evidence type="ECO:0000313" key="4">
    <source>
        <dbReference type="EMBL" id="KAK2113196.1"/>
    </source>
</evidence>
<evidence type="ECO:0000256" key="2">
    <source>
        <dbReference type="ARBA" id="ARBA00022900"/>
    </source>
</evidence>
<dbReference type="InterPro" id="IPR000215">
    <property type="entry name" value="Serpin_fam"/>
</dbReference>
<keyword evidence="5" id="KW-1185">Reference proteome</keyword>
<dbReference type="EMBL" id="JASSZA010000004">
    <property type="protein sequence ID" value="KAK2113196.1"/>
    <property type="molecule type" value="Genomic_DNA"/>
</dbReference>
<protein>
    <recommendedName>
        <fullName evidence="3">Serpin domain-containing protein</fullName>
    </recommendedName>
</protein>
<gene>
    <name evidence="4" type="ORF">P7K49_007462</name>
</gene>
<sequence>MEELDFISAVEKSRKHINTWVAEKTEGKIAELLSPGTVDSLTKLVLVNAIYFKGNWDKQFRKENTKERPFKVSKASKMPWQRRFSEQLLCSPERLQPWAFLTLPLLLPVSRDLHTPLPRRKPRATPPPRRRHAPCWLRATQQGRNISPCC</sequence>
<dbReference type="PANTHER" id="PTHR11461:SF204">
    <property type="entry name" value="SERPIN B6"/>
    <property type="match status" value="1"/>
</dbReference>
<evidence type="ECO:0000256" key="1">
    <source>
        <dbReference type="ARBA" id="ARBA00022690"/>
    </source>
</evidence>
<evidence type="ECO:0000313" key="5">
    <source>
        <dbReference type="Proteomes" id="UP001266305"/>
    </source>
</evidence>